<dbReference type="PANTHER" id="PTHR22851">
    <property type="entry name" value="U3 SMALL NUCLEOLAR RNA U3 SNORNA ASSOCIATED PROTEIN"/>
    <property type="match status" value="1"/>
</dbReference>
<organism evidence="3 4">
    <name type="scientific">Armillaria novae-zelandiae</name>
    <dbReference type="NCBI Taxonomy" id="153914"/>
    <lineage>
        <taxon>Eukaryota</taxon>
        <taxon>Fungi</taxon>
        <taxon>Dikarya</taxon>
        <taxon>Basidiomycota</taxon>
        <taxon>Agaricomycotina</taxon>
        <taxon>Agaricomycetes</taxon>
        <taxon>Agaricomycetidae</taxon>
        <taxon>Agaricales</taxon>
        <taxon>Marasmiineae</taxon>
        <taxon>Physalacriaceae</taxon>
        <taxon>Armillaria</taxon>
    </lineage>
</organism>
<dbReference type="GO" id="GO:0000462">
    <property type="term" value="P:maturation of SSU-rRNA from tricistronic rRNA transcript (SSU-rRNA, 5.8S rRNA, LSU-rRNA)"/>
    <property type="evidence" value="ECO:0007669"/>
    <property type="project" value="TreeGrafter"/>
</dbReference>
<evidence type="ECO:0000256" key="1">
    <source>
        <dbReference type="SAM" id="MobiDB-lite"/>
    </source>
</evidence>
<keyword evidence="4" id="KW-1185">Reference proteome</keyword>
<gene>
    <name evidence="3" type="ORF">IW261DRAFT_1664011</name>
</gene>
<evidence type="ECO:0000313" key="4">
    <source>
        <dbReference type="Proteomes" id="UP001175227"/>
    </source>
</evidence>
<protein>
    <recommendedName>
        <fullName evidence="5">Glycosyltransferase family 32 protein</fullName>
    </recommendedName>
</protein>
<dbReference type="Proteomes" id="UP001175227">
    <property type="component" value="Unassembled WGS sequence"/>
</dbReference>
<name>A0AA39PN60_9AGAR</name>
<feature type="transmembrane region" description="Helical" evidence="2">
    <location>
        <begin position="54"/>
        <end position="72"/>
    </location>
</feature>
<comment type="caution">
    <text evidence="3">The sequence shown here is derived from an EMBL/GenBank/DDBJ whole genome shotgun (WGS) entry which is preliminary data.</text>
</comment>
<dbReference type="InterPro" id="IPR051733">
    <property type="entry name" value="WD_repeat_DCAF13/WDSOF1"/>
</dbReference>
<dbReference type="Gene3D" id="3.90.550.20">
    <property type="match status" value="1"/>
</dbReference>
<evidence type="ECO:0008006" key="5">
    <source>
        <dbReference type="Google" id="ProtNLM"/>
    </source>
</evidence>
<keyword evidence="2" id="KW-1133">Transmembrane helix</keyword>
<keyword evidence="2" id="KW-0472">Membrane</keyword>
<sequence>MTSLLPSHHHRKPSWTTALHVPLPGGRNRLRIPLPNLRAFHAASVSRYGKRKGYALVLSVYAAILLIIYALLPPFGVAPTLVYRREDLKRIWKWEIESGHYPTRHPIPKELGLAPVDNPALPVNDPGHGIGPKRFYLNVETTPLYAPRPIPGSVADLDVVMQHCDVSGNRYVRDCLEVLRVGAGLDNDDRLRRPVPDGWKYLFVEDSVIPSIPTRTVRSLFSSPKDTRDADRVLDAKFIKKLNAEWEPSPISLPPPLERHVYSSTSGPCDPNDPRIFHMYWTGPFTDKPYFAIISFLFTQNLGLHEPDYEDERSFCRPQLWLWINPVPAAAQPSPHANSDMIKELQANPWSAPFFHPRFSRAIQFKFWNTTEQLDSLPELKDDWRHVGSVFKSHGKSYSSGSKAAHRAGSSSSSSYDRLSVIMSDLVRFVLCQRFGGIYLDVDILFLRDWEELWGWKGSFSYRWAFHERYNTAVLRLNKGSALGTFLLRTALKNELDFHPIPASNYVKHGRLDSLLYRAPGALFDPAWMNADGYQRDRPPQPYFKRCPVLSFWMSLCKFISCPHRFTDFFDTPSPVGASPQTLGFGGFFKGAFAYHFHNSWFVSSSHSLLTISSNSINRWRPVDPGQNWPNLGQFGNSTMVLAEFPDTERDLSWSTVLKRTFEAYIRGERPNMYGEWILG</sequence>
<evidence type="ECO:0000256" key="2">
    <source>
        <dbReference type="SAM" id="Phobius"/>
    </source>
</evidence>
<reference evidence="3" key="1">
    <citation type="submission" date="2023-06" db="EMBL/GenBank/DDBJ databases">
        <authorList>
            <consortium name="Lawrence Berkeley National Laboratory"/>
            <person name="Ahrendt S."/>
            <person name="Sahu N."/>
            <person name="Indic B."/>
            <person name="Wong-Bajracharya J."/>
            <person name="Merenyi Z."/>
            <person name="Ke H.-M."/>
            <person name="Monk M."/>
            <person name="Kocsube S."/>
            <person name="Drula E."/>
            <person name="Lipzen A."/>
            <person name="Balint B."/>
            <person name="Henrissat B."/>
            <person name="Andreopoulos B."/>
            <person name="Martin F.M."/>
            <person name="Harder C.B."/>
            <person name="Rigling D."/>
            <person name="Ford K.L."/>
            <person name="Foster G.D."/>
            <person name="Pangilinan J."/>
            <person name="Papanicolaou A."/>
            <person name="Barry K."/>
            <person name="LaButti K."/>
            <person name="Viragh M."/>
            <person name="Koriabine M."/>
            <person name="Yan M."/>
            <person name="Riley R."/>
            <person name="Champramary S."/>
            <person name="Plett K.L."/>
            <person name="Tsai I.J."/>
            <person name="Slot J."/>
            <person name="Sipos G."/>
            <person name="Plett J."/>
            <person name="Nagy L.G."/>
            <person name="Grigoriev I.V."/>
        </authorList>
    </citation>
    <scope>NUCLEOTIDE SEQUENCE</scope>
    <source>
        <strain evidence="3">ICMP 16352</strain>
    </source>
</reference>
<feature type="compositionally biased region" description="Low complexity" evidence="1">
    <location>
        <begin position="396"/>
        <end position="414"/>
    </location>
</feature>
<dbReference type="PANTHER" id="PTHR22851:SF1">
    <property type="entry name" value="GLYCOSYLTRANSFERASE FAMILY 32 PROTEIN"/>
    <property type="match status" value="1"/>
</dbReference>
<evidence type="ECO:0000313" key="3">
    <source>
        <dbReference type="EMBL" id="KAK0486218.1"/>
    </source>
</evidence>
<accession>A0AA39PN60</accession>
<dbReference type="AlphaFoldDB" id="A0AA39PN60"/>
<keyword evidence="2" id="KW-0812">Transmembrane</keyword>
<dbReference type="EMBL" id="JAUEPR010000004">
    <property type="protein sequence ID" value="KAK0486218.1"/>
    <property type="molecule type" value="Genomic_DNA"/>
</dbReference>
<dbReference type="SUPFAM" id="SSF53448">
    <property type="entry name" value="Nucleotide-diphospho-sugar transferases"/>
    <property type="match status" value="1"/>
</dbReference>
<dbReference type="GO" id="GO:0032040">
    <property type="term" value="C:small-subunit processome"/>
    <property type="evidence" value="ECO:0007669"/>
    <property type="project" value="TreeGrafter"/>
</dbReference>
<proteinExistence type="predicted"/>
<dbReference type="InterPro" id="IPR029044">
    <property type="entry name" value="Nucleotide-diphossugar_trans"/>
</dbReference>
<feature type="region of interest" description="Disordered" evidence="1">
    <location>
        <begin position="393"/>
        <end position="414"/>
    </location>
</feature>